<dbReference type="SUPFAM" id="SSF100950">
    <property type="entry name" value="NagB/RpiA/CoA transferase-like"/>
    <property type="match status" value="1"/>
</dbReference>
<dbReference type="AlphaFoldDB" id="A0A5M8FJ06"/>
<comment type="similarity">
    <text evidence="1">Belongs to the SorC transcriptional regulatory family.</text>
</comment>
<dbReference type="Gene3D" id="1.10.10.10">
    <property type="entry name" value="Winged helix-like DNA-binding domain superfamily/Winged helix DNA-binding domain"/>
    <property type="match status" value="1"/>
</dbReference>
<dbReference type="PANTHER" id="PTHR34294:SF1">
    <property type="entry name" value="TRANSCRIPTIONAL REGULATOR LSRR"/>
    <property type="match status" value="1"/>
</dbReference>
<evidence type="ECO:0000256" key="4">
    <source>
        <dbReference type="ARBA" id="ARBA00023163"/>
    </source>
</evidence>
<accession>A0A5M8FJ06</accession>
<evidence type="ECO:0000256" key="1">
    <source>
        <dbReference type="ARBA" id="ARBA00010466"/>
    </source>
</evidence>
<sequence>MSTQTCADSLPPKLTADSQRDDLMVQVAKLYYDLEKTQSDISRETGLTRWQVSRLLREARDCGVVRIDIVARSARVPALEVALQKRFGLREALVLEVDDDDALNVVTQAAARYLCNLQPMPALIGVSWGRTLTKMAQWLVPRWNEGVNVVLLNGAINTRSVGEPSHNVAERFAQAARGQATLLPVPAILGHAHTREALEQDPVIAQVMHLGEQAPVACFSLGELSDHSVLMESGYIDRPLLQELERLGAVGDIMGRFIGMDGEPVMPELDARTLGLHLSALRDKAWSIAVCVGAHKHRIVHASVKAGYVNVLATDAGTARYLLEQDHE</sequence>
<comment type="caution">
    <text evidence="6">The sequence shown here is derived from an EMBL/GenBank/DDBJ whole genome shotgun (WGS) entry which is preliminary data.</text>
</comment>
<dbReference type="InterPro" id="IPR051054">
    <property type="entry name" value="SorC_transcr_regulators"/>
</dbReference>
<gene>
    <name evidence="6" type="ORF">F3K53_05375</name>
</gene>
<keyword evidence="4" id="KW-0804">Transcription</keyword>
<evidence type="ECO:0000313" key="7">
    <source>
        <dbReference type="Proteomes" id="UP000323909"/>
    </source>
</evidence>
<evidence type="ECO:0000313" key="6">
    <source>
        <dbReference type="EMBL" id="KAA6184918.1"/>
    </source>
</evidence>
<dbReference type="Proteomes" id="UP000323909">
    <property type="component" value="Unassembled WGS sequence"/>
</dbReference>
<evidence type="ECO:0000256" key="3">
    <source>
        <dbReference type="ARBA" id="ARBA00023125"/>
    </source>
</evidence>
<dbReference type="EMBL" id="VWXT01000064">
    <property type="protein sequence ID" value="KAA6184918.1"/>
    <property type="molecule type" value="Genomic_DNA"/>
</dbReference>
<dbReference type="InterPro" id="IPR007324">
    <property type="entry name" value="Sugar-bd_dom_put"/>
</dbReference>
<dbReference type="InterPro" id="IPR036388">
    <property type="entry name" value="WH-like_DNA-bd_sf"/>
</dbReference>
<proteinExistence type="inferred from homology"/>
<dbReference type="Pfam" id="PF04198">
    <property type="entry name" value="Sugar-bind"/>
    <property type="match status" value="1"/>
</dbReference>
<name>A0A5M8FJ06_PSEVE</name>
<evidence type="ECO:0000259" key="5">
    <source>
        <dbReference type="Pfam" id="PF04198"/>
    </source>
</evidence>
<evidence type="ECO:0000256" key="2">
    <source>
        <dbReference type="ARBA" id="ARBA00023015"/>
    </source>
</evidence>
<dbReference type="Gene3D" id="3.40.50.1360">
    <property type="match status" value="1"/>
</dbReference>
<dbReference type="GO" id="GO:0003677">
    <property type="term" value="F:DNA binding"/>
    <property type="evidence" value="ECO:0007669"/>
    <property type="project" value="UniProtKB-KW"/>
</dbReference>
<protein>
    <submittedName>
        <fullName evidence="6">Sugar-binding transcriptional regulator</fullName>
    </submittedName>
</protein>
<dbReference type="InterPro" id="IPR037171">
    <property type="entry name" value="NagB/RpiA_transferase-like"/>
</dbReference>
<keyword evidence="3" id="KW-0238">DNA-binding</keyword>
<reference evidence="6 7" key="1">
    <citation type="submission" date="2019-09" db="EMBL/GenBank/DDBJ databases">
        <title>Genomic sequencing of 4 copper resistant soil isolates.</title>
        <authorList>
            <person name="Havryliuk O."/>
        </authorList>
    </citation>
    <scope>NUCLEOTIDE SEQUENCE [LARGE SCALE GENOMIC DNA]</scope>
    <source>
        <strain evidence="6 7">UKR4</strain>
    </source>
</reference>
<keyword evidence="2" id="KW-0805">Transcription regulation</keyword>
<organism evidence="6 7">
    <name type="scientific">Pseudomonas veronii</name>
    <dbReference type="NCBI Taxonomy" id="76761"/>
    <lineage>
        <taxon>Bacteria</taxon>
        <taxon>Pseudomonadati</taxon>
        <taxon>Pseudomonadota</taxon>
        <taxon>Gammaproteobacteria</taxon>
        <taxon>Pseudomonadales</taxon>
        <taxon>Pseudomonadaceae</taxon>
        <taxon>Pseudomonas</taxon>
    </lineage>
</organism>
<dbReference type="RefSeq" id="WP_150053951.1">
    <property type="nucleotide sequence ID" value="NZ_VWXT01000064.1"/>
</dbReference>
<feature type="domain" description="Sugar-binding" evidence="5">
    <location>
        <begin position="78"/>
        <end position="324"/>
    </location>
</feature>
<dbReference type="GO" id="GO:0030246">
    <property type="term" value="F:carbohydrate binding"/>
    <property type="evidence" value="ECO:0007669"/>
    <property type="project" value="InterPro"/>
</dbReference>
<dbReference type="PANTHER" id="PTHR34294">
    <property type="entry name" value="TRANSCRIPTIONAL REGULATOR-RELATED"/>
    <property type="match status" value="1"/>
</dbReference>